<name>A0A0F8W8E7_9ZZZZ</name>
<dbReference type="NCBIfam" id="TIGR02605">
    <property type="entry name" value="CxxC_CxxC_SSSS"/>
    <property type="match status" value="1"/>
</dbReference>
<dbReference type="InterPro" id="IPR013429">
    <property type="entry name" value="Regulatory_FmdB_Zinc_ribbon"/>
</dbReference>
<reference evidence="2" key="1">
    <citation type="journal article" date="2015" name="Nature">
        <title>Complex archaea that bridge the gap between prokaryotes and eukaryotes.</title>
        <authorList>
            <person name="Spang A."/>
            <person name="Saw J.H."/>
            <person name="Jorgensen S.L."/>
            <person name="Zaremba-Niedzwiedzka K."/>
            <person name="Martijn J."/>
            <person name="Lind A.E."/>
            <person name="van Eijk R."/>
            <person name="Schleper C."/>
            <person name="Guy L."/>
            <person name="Ettema T.J."/>
        </authorList>
    </citation>
    <scope>NUCLEOTIDE SEQUENCE</scope>
</reference>
<sequence>MPIYEYQCFECKKIAEVIQKADDPAPICHGAMKRLMSKNSFILRGSGFYATDYKNKPKENKSDSKNKI</sequence>
<protein>
    <recommendedName>
        <fullName evidence="1">Putative regulatory protein FmdB zinc ribbon domain-containing protein</fullName>
    </recommendedName>
</protein>
<dbReference type="SMART" id="SM00834">
    <property type="entry name" value="CxxC_CXXC_SSSS"/>
    <property type="match status" value="1"/>
</dbReference>
<gene>
    <name evidence="2" type="ORF">LCGC14_3100540</name>
</gene>
<dbReference type="AlphaFoldDB" id="A0A0F8W8E7"/>
<proteinExistence type="predicted"/>
<comment type="caution">
    <text evidence="2">The sequence shown here is derived from an EMBL/GenBank/DDBJ whole genome shotgun (WGS) entry which is preliminary data.</text>
</comment>
<organism evidence="2">
    <name type="scientific">marine sediment metagenome</name>
    <dbReference type="NCBI Taxonomy" id="412755"/>
    <lineage>
        <taxon>unclassified sequences</taxon>
        <taxon>metagenomes</taxon>
        <taxon>ecological metagenomes</taxon>
    </lineage>
</organism>
<dbReference type="EMBL" id="LAZR01066796">
    <property type="protein sequence ID" value="KKK52873.1"/>
    <property type="molecule type" value="Genomic_DNA"/>
</dbReference>
<feature type="domain" description="Putative regulatory protein FmdB zinc ribbon" evidence="1">
    <location>
        <begin position="1"/>
        <end position="37"/>
    </location>
</feature>
<dbReference type="PANTHER" id="PTHR34404:SF2">
    <property type="entry name" value="CONSERVED SERINE RICH PROTEIN"/>
    <property type="match status" value="1"/>
</dbReference>
<evidence type="ECO:0000259" key="1">
    <source>
        <dbReference type="SMART" id="SM00834"/>
    </source>
</evidence>
<accession>A0A0F8W8E7</accession>
<dbReference type="Pfam" id="PF09723">
    <property type="entry name" value="Zn_ribbon_8"/>
    <property type="match status" value="1"/>
</dbReference>
<evidence type="ECO:0000313" key="2">
    <source>
        <dbReference type="EMBL" id="KKK52873.1"/>
    </source>
</evidence>
<dbReference type="PANTHER" id="PTHR34404">
    <property type="entry name" value="REGULATORY PROTEIN, FMDB FAMILY"/>
    <property type="match status" value="1"/>
</dbReference>